<keyword evidence="2" id="KW-0812">Transmembrane</keyword>
<feature type="region of interest" description="Disordered" evidence="1">
    <location>
        <begin position="163"/>
        <end position="192"/>
    </location>
</feature>
<evidence type="ECO:0000256" key="2">
    <source>
        <dbReference type="SAM" id="Phobius"/>
    </source>
</evidence>
<protein>
    <recommendedName>
        <fullName evidence="5">Ubiquitin-like protease family profile domain-containing protein</fullName>
    </recommendedName>
</protein>
<dbReference type="AlphaFoldDB" id="A0A2G3A5H9"/>
<comment type="caution">
    <text evidence="3">The sequence shown here is derived from an EMBL/GenBank/DDBJ whole genome shotgun (WGS) entry which is preliminary data.</text>
</comment>
<sequence length="192" mass="21465">MITDSSLSIDYGINNMIINSSQDIDYGIDDIITVLSPDIKYETAHNIDDIGAYGMPFSAMGGLVVLIDLTNFGVSLWIFDGRRVYPEDFTVTVTGSDSNGVLPASISRNRSQGVNFSRDCGLYIMTYARCLTFGECVPNVDFDLDLLRTRYASILWHYGSRKEEEKTQSDDEAPMRPPMEIGITDDHEVHDI</sequence>
<proteinExistence type="predicted"/>
<evidence type="ECO:0008006" key="5">
    <source>
        <dbReference type="Google" id="ProtNLM"/>
    </source>
</evidence>
<dbReference type="EMBL" id="AYRZ02000002">
    <property type="protein sequence ID" value="PHT89468.1"/>
    <property type="molecule type" value="Genomic_DNA"/>
</dbReference>
<organism evidence="3 4">
    <name type="scientific">Capsicum annuum</name>
    <name type="common">Capsicum pepper</name>
    <dbReference type="NCBI Taxonomy" id="4072"/>
    <lineage>
        <taxon>Eukaryota</taxon>
        <taxon>Viridiplantae</taxon>
        <taxon>Streptophyta</taxon>
        <taxon>Embryophyta</taxon>
        <taxon>Tracheophyta</taxon>
        <taxon>Spermatophyta</taxon>
        <taxon>Magnoliopsida</taxon>
        <taxon>eudicotyledons</taxon>
        <taxon>Gunneridae</taxon>
        <taxon>Pentapetalae</taxon>
        <taxon>asterids</taxon>
        <taxon>lamiids</taxon>
        <taxon>Solanales</taxon>
        <taxon>Solanaceae</taxon>
        <taxon>Solanoideae</taxon>
        <taxon>Capsiceae</taxon>
        <taxon>Capsicum</taxon>
    </lineage>
</organism>
<reference evidence="3 4" key="1">
    <citation type="journal article" date="2014" name="Nat. Genet.">
        <title>Genome sequence of the hot pepper provides insights into the evolution of pungency in Capsicum species.</title>
        <authorList>
            <person name="Kim S."/>
            <person name="Park M."/>
            <person name="Yeom S.I."/>
            <person name="Kim Y.M."/>
            <person name="Lee J.M."/>
            <person name="Lee H.A."/>
            <person name="Seo E."/>
            <person name="Choi J."/>
            <person name="Cheong K."/>
            <person name="Kim K.T."/>
            <person name="Jung K."/>
            <person name="Lee G.W."/>
            <person name="Oh S.K."/>
            <person name="Bae C."/>
            <person name="Kim S.B."/>
            <person name="Lee H.Y."/>
            <person name="Kim S.Y."/>
            <person name="Kim M.S."/>
            <person name="Kang B.C."/>
            <person name="Jo Y.D."/>
            <person name="Yang H.B."/>
            <person name="Jeong H.J."/>
            <person name="Kang W.H."/>
            <person name="Kwon J.K."/>
            <person name="Shin C."/>
            <person name="Lim J.Y."/>
            <person name="Park J.H."/>
            <person name="Huh J.H."/>
            <person name="Kim J.S."/>
            <person name="Kim B.D."/>
            <person name="Cohen O."/>
            <person name="Paran I."/>
            <person name="Suh M.C."/>
            <person name="Lee S.B."/>
            <person name="Kim Y.K."/>
            <person name="Shin Y."/>
            <person name="Noh S.J."/>
            <person name="Park J."/>
            <person name="Seo Y.S."/>
            <person name="Kwon S.Y."/>
            <person name="Kim H.A."/>
            <person name="Park J.M."/>
            <person name="Kim H.J."/>
            <person name="Choi S.B."/>
            <person name="Bosland P.W."/>
            <person name="Reeves G."/>
            <person name="Jo S.H."/>
            <person name="Lee B.W."/>
            <person name="Cho H.T."/>
            <person name="Choi H.S."/>
            <person name="Lee M.S."/>
            <person name="Yu Y."/>
            <person name="Do Choi Y."/>
            <person name="Park B.S."/>
            <person name="van Deynze A."/>
            <person name="Ashrafi H."/>
            <person name="Hill T."/>
            <person name="Kim W.T."/>
            <person name="Pai H.S."/>
            <person name="Ahn H.K."/>
            <person name="Yeam I."/>
            <person name="Giovannoni J.J."/>
            <person name="Rose J.K."/>
            <person name="Sorensen I."/>
            <person name="Lee S.J."/>
            <person name="Kim R.W."/>
            <person name="Choi I.Y."/>
            <person name="Choi B.S."/>
            <person name="Lim J.S."/>
            <person name="Lee Y.H."/>
            <person name="Choi D."/>
        </authorList>
    </citation>
    <scope>NUCLEOTIDE SEQUENCE [LARGE SCALE GENOMIC DNA]</scope>
    <source>
        <strain evidence="4">cv. CM334</strain>
    </source>
</reference>
<dbReference type="InterPro" id="IPR038765">
    <property type="entry name" value="Papain-like_cys_pep_sf"/>
</dbReference>
<evidence type="ECO:0000313" key="4">
    <source>
        <dbReference type="Proteomes" id="UP000222542"/>
    </source>
</evidence>
<dbReference type="SUPFAM" id="SSF54001">
    <property type="entry name" value="Cysteine proteinases"/>
    <property type="match status" value="1"/>
</dbReference>
<dbReference type="PANTHER" id="PTHR33022">
    <property type="entry name" value="DUF1985 DOMAIN-CONTAINING PROTEIN"/>
    <property type="match status" value="1"/>
</dbReference>
<reference evidence="3 4" key="2">
    <citation type="journal article" date="2017" name="Genome Biol.">
        <title>New reference genome sequences of hot pepper reveal the massive evolution of plant disease-resistance genes by retroduplication.</title>
        <authorList>
            <person name="Kim S."/>
            <person name="Park J."/>
            <person name="Yeom S.I."/>
            <person name="Kim Y.M."/>
            <person name="Seo E."/>
            <person name="Kim K.T."/>
            <person name="Kim M.S."/>
            <person name="Lee J.M."/>
            <person name="Cheong K."/>
            <person name="Shin H.S."/>
            <person name="Kim S.B."/>
            <person name="Han K."/>
            <person name="Lee J."/>
            <person name="Park M."/>
            <person name="Lee H.A."/>
            <person name="Lee H.Y."/>
            <person name="Lee Y."/>
            <person name="Oh S."/>
            <person name="Lee J.H."/>
            <person name="Choi E."/>
            <person name="Choi E."/>
            <person name="Lee S.E."/>
            <person name="Jeon J."/>
            <person name="Kim H."/>
            <person name="Choi G."/>
            <person name="Song H."/>
            <person name="Lee J."/>
            <person name="Lee S.C."/>
            <person name="Kwon J.K."/>
            <person name="Lee H.Y."/>
            <person name="Koo N."/>
            <person name="Hong Y."/>
            <person name="Kim R.W."/>
            <person name="Kang W.H."/>
            <person name="Huh J.H."/>
            <person name="Kang B.C."/>
            <person name="Yang T.J."/>
            <person name="Lee Y.H."/>
            <person name="Bennetzen J.L."/>
            <person name="Choi D."/>
        </authorList>
    </citation>
    <scope>NUCLEOTIDE SEQUENCE [LARGE SCALE GENOMIC DNA]</scope>
    <source>
        <strain evidence="4">cv. CM334</strain>
    </source>
</reference>
<keyword evidence="4" id="KW-1185">Reference proteome</keyword>
<dbReference type="PANTHER" id="PTHR33022:SF26">
    <property type="entry name" value="UBIQUITIN-LIKE PROTEASE FAMILY PROFILE DOMAIN-CONTAINING PROTEIN"/>
    <property type="match status" value="1"/>
</dbReference>
<accession>A0A2G3A5H9</accession>
<evidence type="ECO:0000256" key="1">
    <source>
        <dbReference type="SAM" id="MobiDB-lite"/>
    </source>
</evidence>
<dbReference type="Gramene" id="PHT89468">
    <property type="protein sequence ID" value="PHT89468"/>
    <property type="gene ID" value="T459_04581"/>
</dbReference>
<gene>
    <name evidence="3" type="ORF">T459_04581</name>
</gene>
<keyword evidence="2" id="KW-0472">Membrane</keyword>
<keyword evidence="2" id="KW-1133">Transmembrane helix</keyword>
<feature type="transmembrane region" description="Helical" evidence="2">
    <location>
        <begin position="57"/>
        <end position="79"/>
    </location>
</feature>
<dbReference type="Proteomes" id="UP000222542">
    <property type="component" value="Unassembled WGS sequence"/>
</dbReference>
<name>A0A2G3A5H9_CAPAN</name>
<evidence type="ECO:0000313" key="3">
    <source>
        <dbReference type="EMBL" id="PHT89468.1"/>
    </source>
</evidence>